<name>A0A2P8QYE3_9BACT</name>
<dbReference type="InterPro" id="IPR012340">
    <property type="entry name" value="NA-bd_OB-fold"/>
</dbReference>
<comment type="subunit">
    <text evidence="2">Homotetramer.</text>
</comment>
<feature type="compositionally biased region" description="Polar residues" evidence="4">
    <location>
        <begin position="119"/>
        <end position="129"/>
    </location>
</feature>
<dbReference type="HAMAP" id="MF_00984">
    <property type="entry name" value="SSB"/>
    <property type="match status" value="1"/>
</dbReference>
<evidence type="ECO:0000256" key="4">
    <source>
        <dbReference type="SAM" id="MobiDB-lite"/>
    </source>
</evidence>
<dbReference type="GO" id="GO:0006260">
    <property type="term" value="P:DNA replication"/>
    <property type="evidence" value="ECO:0007669"/>
    <property type="project" value="InterPro"/>
</dbReference>
<dbReference type="InterPro" id="IPR000424">
    <property type="entry name" value="Primosome_PriB/ssb"/>
</dbReference>
<dbReference type="PIRSF" id="PIRSF002070">
    <property type="entry name" value="SSB"/>
    <property type="match status" value="1"/>
</dbReference>
<accession>A0A2P8QYE3</accession>
<sequence>MNKVDLCGYLGRDFELRYSNAGNTIASNSLAITKKWTDSSGNRVEHTDWIPIKLFGKTAEVANQYFKQGSQFLCSGELATDEYIDNNGNTRYIWEVRVKEFYWLNKKGDKKDVCDPNKTENILDSNLEPSESIMHEEEAQISTKE</sequence>
<dbReference type="Proteomes" id="UP000240535">
    <property type="component" value="Unassembled WGS sequence"/>
</dbReference>
<dbReference type="SUPFAM" id="SSF50249">
    <property type="entry name" value="Nucleic acid-binding proteins"/>
    <property type="match status" value="1"/>
</dbReference>
<dbReference type="Gene3D" id="2.40.50.140">
    <property type="entry name" value="Nucleic acid-binding proteins"/>
    <property type="match status" value="1"/>
</dbReference>
<evidence type="ECO:0000313" key="6">
    <source>
        <dbReference type="Proteomes" id="UP000240535"/>
    </source>
</evidence>
<dbReference type="InterPro" id="IPR011344">
    <property type="entry name" value="ssDNA-bd"/>
</dbReference>
<keyword evidence="6" id="KW-1185">Reference proteome</keyword>
<organism evidence="5 6">
    <name type="scientific">Campylobacter blaseri</name>
    <dbReference type="NCBI Taxonomy" id="2042961"/>
    <lineage>
        <taxon>Bacteria</taxon>
        <taxon>Pseudomonadati</taxon>
        <taxon>Campylobacterota</taxon>
        <taxon>Epsilonproteobacteria</taxon>
        <taxon>Campylobacterales</taxon>
        <taxon>Campylobacteraceae</taxon>
        <taxon>Campylobacter</taxon>
    </lineage>
</organism>
<dbReference type="EMBL" id="PDHH01000010">
    <property type="protein sequence ID" value="PSM51265.1"/>
    <property type="molecule type" value="Genomic_DNA"/>
</dbReference>
<dbReference type="RefSeq" id="WP_106872910.1">
    <property type="nucleotide sequence ID" value="NZ_CP053841.1"/>
</dbReference>
<evidence type="ECO:0000256" key="2">
    <source>
        <dbReference type="HAMAP-Rule" id="MF_00984"/>
    </source>
</evidence>
<gene>
    <name evidence="5" type="ORF">CQ405_09110</name>
</gene>
<dbReference type="GO" id="GO:0003697">
    <property type="term" value="F:single-stranded DNA binding"/>
    <property type="evidence" value="ECO:0007669"/>
    <property type="project" value="UniProtKB-UniRule"/>
</dbReference>
<dbReference type="NCBIfam" id="TIGR00621">
    <property type="entry name" value="ssb"/>
    <property type="match status" value="1"/>
</dbReference>
<evidence type="ECO:0000256" key="1">
    <source>
        <dbReference type="ARBA" id="ARBA00023125"/>
    </source>
</evidence>
<dbReference type="Pfam" id="PF00436">
    <property type="entry name" value="SSB"/>
    <property type="match status" value="1"/>
</dbReference>
<dbReference type="PANTHER" id="PTHR10302">
    <property type="entry name" value="SINGLE-STRANDED DNA-BINDING PROTEIN"/>
    <property type="match status" value="1"/>
</dbReference>
<feature type="region of interest" description="Disordered" evidence="4">
    <location>
        <begin position="115"/>
        <end position="145"/>
    </location>
</feature>
<feature type="compositionally biased region" description="Basic and acidic residues" evidence="4">
    <location>
        <begin position="133"/>
        <end position="145"/>
    </location>
</feature>
<keyword evidence="1 2" id="KW-0238">DNA-binding</keyword>
<dbReference type="AlphaFoldDB" id="A0A2P8QYE3"/>
<dbReference type="PANTHER" id="PTHR10302:SF0">
    <property type="entry name" value="SINGLE-STRANDED DNA-BINDING PROTEIN, MITOCHONDRIAL"/>
    <property type="match status" value="1"/>
</dbReference>
<reference evidence="6" key="1">
    <citation type="submission" date="2017-10" db="EMBL/GenBank/DDBJ databases">
        <title>Campylobacter species from seals.</title>
        <authorList>
            <person name="Gilbert M.J."/>
            <person name="Zomer A.L."/>
            <person name="Timmerman A.J."/>
            <person name="Duim B."/>
            <person name="Wagenaar J.A."/>
        </authorList>
    </citation>
    <scope>NUCLEOTIDE SEQUENCE [LARGE SCALE GENOMIC DNA]</scope>
    <source>
        <strain evidence="6">17S00004-5</strain>
    </source>
</reference>
<dbReference type="CDD" id="cd04496">
    <property type="entry name" value="SSB_OBF"/>
    <property type="match status" value="1"/>
</dbReference>
<dbReference type="GO" id="GO:0009295">
    <property type="term" value="C:nucleoid"/>
    <property type="evidence" value="ECO:0007669"/>
    <property type="project" value="TreeGrafter"/>
</dbReference>
<comment type="caution">
    <text evidence="5">The sequence shown here is derived from an EMBL/GenBank/DDBJ whole genome shotgun (WGS) entry which is preliminary data.</text>
</comment>
<comment type="caution">
    <text evidence="2">Lacks conserved residue(s) required for the propagation of feature annotation.</text>
</comment>
<evidence type="ECO:0000256" key="3">
    <source>
        <dbReference type="PIRNR" id="PIRNR002070"/>
    </source>
</evidence>
<evidence type="ECO:0000313" key="5">
    <source>
        <dbReference type="EMBL" id="PSM51265.1"/>
    </source>
</evidence>
<protein>
    <recommendedName>
        <fullName evidence="2 3">Single-stranded DNA-binding protein</fullName>
        <shortName evidence="2">SSB</shortName>
    </recommendedName>
</protein>
<dbReference type="PROSITE" id="PS50935">
    <property type="entry name" value="SSB"/>
    <property type="match status" value="1"/>
</dbReference>
<proteinExistence type="inferred from homology"/>
<dbReference type="OrthoDB" id="9809878at2"/>